<gene>
    <name evidence="1" type="ORF">LLEC1_04857</name>
</gene>
<dbReference type="Gene3D" id="3.90.1200.10">
    <property type="match status" value="1"/>
</dbReference>
<comment type="caution">
    <text evidence="1">The sequence shown here is derived from an EMBL/GenBank/DDBJ whole genome shotgun (WGS) entry which is preliminary data.</text>
</comment>
<evidence type="ECO:0008006" key="3">
    <source>
        <dbReference type="Google" id="ProtNLM"/>
    </source>
</evidence>
<accession>A0A179I6W6</accession>
<dbReference type="EMBL" id="LUKN01002862">
    <property type="protein sequence ID" value="OAQ98426.1"/>
    <property type="molecule type" value="Genomic_DNA"/>
</dbReference>
<dbReference type="InterPro" id="IPR011009">
    <property type="entry name" value="Kinase-like_dom_sf"/>
</dbReference>
<dbReference type="Proteomes" id="UP000243081">
    <property type="component" value="Unassembled WGS sequence"/>
</dbReference>
<protein>
    <recommendedName>
        <fullName evidence="3">Aminoglycoside phosphotransferase domain-containing protein</fullName>
    </recommendedName>
</protein>
<evidence type="ECO:0000313" key="1">
    <source>
        <dbReference type="EMBL" id="OAQ98426.1"/>
    </source>
</evidence>
<dbReference type="AlphaFoldDB" id="A0A179I6W6"/>
<proteinExistence type="predicted"/>
<dbReference type="OMA" id="RIVSDIC"/>
<dbReference type="OrthoDB" id="2906425at2759"/>
<reference evidence="1 2" key="1">
    <citation type="submission" date="2016-03" db="EMBL/GenBank/DDBJ databases">
        <title>Fine-scale spatial genetic structure of a fungal parasite of coffee scale insects.</title>
        <authorList>
            <person name="Jackson D."/>
            <person name="Zemenick K.A."/>
            <person name="Malloure B."/>
            <person name="Quandt C.A."/>
            <person name="James T.Y."/>
        </authorList>
    </citation>
    <scope>NUCLEOTIDE SEQUENCE [LARGE SCALE GENOMIC DNA]</scope>
    <source>
        <strain evidence="1 2">UM487</strain>
    </source>
</reference>
<dbReference type="SUPFAM" id="SSF56112">
    <property type="entry name" value="Protein kinase-like (PK-like)"/>
    <property type="match status" value="1"/>
</dbReference>
<keyword evidence="2" id="KW-1185">Reference proteome</keyword>
<evidence type="ECO:0000313" key="2">
    <source>
        <dbReference type="Proteomes" id="UP000243081"/>
    </source>
</evidence>
<organism evidence="1 2">
    <name type="scientific">Cordyceps confragosa</name>
    <name type="common">Lecanicillium lecanii</name>
    <dbReference type="NCBI Taxonomy" id="2714763"/>
    <lineage>
        <taxon>Eukaryota</taxon>
        <taxon>Fungi</taxon>
        <taxon>Dikarya</taxon>
        <taxon>Ascomycota</taxon>
        <taxon>Pezizomycotina</taxon>
        <taxon>Sordariomycetes</taxon>
        <taxon>Hypocreomycetidae</taxon>
        <taxon>Hypocreales</taxon>
        <taxon>Cordycipitaceae</taxon>
        <taxon>Akanthomyces</taxon>
    </lineage>
</organism>
<sequence length="256" mass="29642">MDDDMSPPIDPPRDIIWTVNNHERRHTLGDKWFVKGQLSDQELPVARDGRLVFPIWDSERLRNEYLATRFIRLHTDIPVQNCRIFLEEGLMNFASRRILDAVPLEDLEPEHRSAAVVAVEQQMNGFVLPQLRQHRRSYIGSVGNTIPVFPPQRVYRRDGRPWDQVSSVADAFVLCHNDLSGKNIWVDPATFRILAITGWEFAGYFPESFELPLWRADGFAGRQEMHGAALARDLSFFGLRPSDLQNNYPIAYRRSR</sequence>
<name>A0A179I6W6_CORDF</name>